<evidence type="ECO:0000313" key="1">
    <source>
        <dbReference type="EMBL" id="SDM97503.1"/>
    </source>
</evidence>
<keyword evidence="2" id="KW-1185">Reference proteome</keyword>
<evidence type="ECO:0000313" key="2">
    <source>
        <dbReference type="Proteomes" id="UP000199677"/>
    </source>
</evidence>
<reference evidence="2" key="1">
    <citation type="submission" date="2016-10" db="EMBL/GenBank/DDBJ databases">
        <authorList>
            <person name="Varghese N."/>
            <person name="Submissions S."/>
        </authorList>
    </citation>
    <scope>NUCLEOTIDE SEQUENCE [LARGE SCALE GENOMIC DNA]</scope>
    <source>
        <strain evidence="2">CGMCC 1.6494</strain>
    </source>
</reference>
<dbReference type="RefSeq" id="WP_089701818.1">
    <property type="nucleotide sequence ID" value="NZ_FNII01000001.1"/>
</dbReference>
<organism evidence="1 2">
    <name type="scientific">Vreelandella arcis</name>
    <dbReference type="NCBI Taxonomy" id="416873"/>
    <lineage>
        <taxon>Bacteria</taxon>
        <taxon>Pseudomonadati</taxon>
        <taxon>Pseudomonadota</taxon>
        <taxon>Gammaproteobacteria</taxon>
        <taxon>Oceanospirillales</taxon>
        <taxon>Halomonadaceae</taxon>
        <taxon>Vreelandella</taxon>
    </lineage>
</organism>
<name>A0A1G9XMN6_9GAMM</name>
<dbReference type="Proteomes" id="UP000199677">
    <property type="component" value="Unassembled WGS sequence"/>
</dbReference>
<protein>
    <submittedName>
        <fullName evidence="1">Uncharacterized protein</fullName>
    </submittedName>
</protein>
<dbReference type="AlphaFoldDB" id="A0A1G9XMN6"/>
<dbReference type="STRING" id="416873.SAMN04487951_101326"/>
<sequence length="94" mass="10790">MAVTQQVSPDKAGRQFEGELYVAGVEGPEWLMQHRVWSLYLIGPKGNYRFFLTDRHLTAQGVPKMGQHVQVTTTWARFASCKLCFINAYKIRND</sequence>
<proteinExistence type="predicted"/>
<accession>A0A1G9XMN6</accession>
<dbReference type="OrthoDB" id="6166233at2"/>
<dbReference type="EMBL" id="FNII01000001">
    <property type="protein sequence ID" value="SDM97503.1"/>
    <property type="molecule type" value="Genomic_DNA"/>
</dbReference>
<gene>
    <name evidence="1" type="ORF">SAMN04487951_101326</name>
</gene>